<dbReference type="InterPro" id="IPR029001">
    <property type="entry name" value="ITPase-like_fam"/>
</dbReference>
<keyword evidence="4" id="KW-1185">Reference proteome</keyword>
<sequence length="202" mass="22428">MLSPYKDQLDKMKIVLGSSSPRRRELLSKECNFEVIPSNFDESTINPSMFANPSEFVRTQAKKKCEELVSRVKDADLIITADTIVFIDNQILGKPGTHEKAYEMIKTLNNRSHSVETGVYITMPKKGKSSSFSVTTSVHFDDLPDSVIRAYANSDDPLDKAGAYGYQSGAMSLIKKIDGDFANVVGLPLNEVCKQIARLLNE</sequence>
<evidence type="ECO:0000256" key="2">
    <source>
        <dbReference type="ARBA" id="ARBA00022801"/>
    </source>
</evidence>
<proteinExistence type="inferred from homology"/>
<dbReference type="EMBL" id="JAPFFF010000014">
    <property type="protein sequence ID" value="KAK8870343.1"/>
    <property type="molecule type" value="Genomic_DNA"/>
</dbReference>
<gene>
    <name evidence="3" type="ORF">M9Y10_008224</name>
</gene>
<dbReference type="PIRSF" id="PIRSF006305">
    <property type="entry name" value="Maf"/>
    <property type="match status" value="1"/>
</dbReference>
<reference evidence="3 4" key="1">
    <citation type="submission" date="2024-04" db="EMBL/GenBank/DDBJ databases">
        <title>Tritrichomonas musculus Genome.</title>
        <authorList>
            <person name="Alves-Ferreira E."/>
            <person name="Grigg M."/>
            <person name="Lorenzi H."/>
            <person name="Galac M."/>
        </authorList>
    </citation>
    <scope>NUCLEOTIDE SEQUENCE [LARGE SCALE GENOMIC DNA]</scope>
    <source>
        <strain evidence="3 4">EAF2021</strain>
    </source>
</reference>
<dbReference type="Proteomes" id="UP001470230">
    <property type="component" value="Unassembled WGS sequence"/>
</dbReference>
<dbReference type="SUPFAM" id="SSF52972">
    <property type="entry name" value="ITPase-like"/>
    <property type="match status" value="1"/>
</dbReference>
<comment type="cofactor">
    <cofactor evidence="1">
        <name>a divalent metal cation</name>
        <dbReference type="ChEBI" id="CHEBI:60240"/>
    </cofactor>
</comment>
<dbReference type="Pfam" id="PF02545">
    <property type="entry name" value="Maf"/>
    <property type="match status" value="1"/>
</dbReference>
<keyword evidence="2" id="KW-0378">Hydrolase</keyword>
<evidence type="ECO:0000313" key="4">
    <source>
        <dbReference type="Proteomes" id="UP001470230"/>
    </source>
</evidence>
<dbReference type="PANTHER" id="PTHR43213:SF5">
    <property type="entry name" value="BIFUNCTIONAL DTTP_UTP PYROPHOSPHATASE_METHYLTRANSFERASE PROTEIN-RELATED"/>
    <property type="match status" value="1"/>
</dbReference>
<evidence type="ECO:0008006" key="5">
    <source>
        <dbReference type="Google" id="ProtNLM"/>
    </source>
</evidence>
<dbReference type="PANTHER" id="PTHR43213">
    <property type="entry name" value="BIFUNCTIONAL DTTP/UTP PYROPHOSPHATASE/METHYLTRANSFERASE PROTEIN-RELATED"/>
    <property type="match status" value="1"/>
</dbReference>
<organism evidence="3 4">
    <name type="scientific">Tritrichomonas musculus</name>
    <dbReference type="NCBI Taxonomy" id="1915356"/>
    <lineage>
        <taxon>Eukaryota</taxon>
        <taxon>Metamonada</taxon>
        <taxon>Parabasalia</taxon>
        <taxon>Tritrichomonadida</taxon>
        <taxon>Tritrichomonadidae</taxon>
        <taxon>Tritrichomonas</taxon>
    </lineage>
</organism>
<evidence type="ECO:0000256" key="1">
    <source>
        <dbReference type="ARBA" id="ARBA00001968"/>
    </source>
</evidence>
<dbReference type="NCBIfam" id="TIGR00172">
    <property type="entry name" value="maf"/>
    <property type="match status" value="1"/>
</dbReference>
<accession>A0ABR2IXL2</accession>
<evidence type="ECO:0000313" key="3">
    <source>
        <dbReference type="EMBL" id="KAK8870343.1"/>
    </source>
</evidence>
<dbReference type="CDD" id="cd00555">
    <property type="entry name" value="Maf"/>
    <property type="match status" value="1"/>
</dbReference>
<dbReference type="HAMAP" id="MF_00528">
    <property type="entry name" value="Maf"/>
    <property type="match status" value="1"/>
</dbReference>
<protein>
    <recommendedName>
        <fullName evidence="5">Maf-like protein</fullName>
    </recommendedName>
</protein>
<comment type="caution">
    <text evidence="3">The sequence shown here is derived from an EMBL/GenBank/DDBJ whole genome shotgun (WGS) entry which is preliminary data.</text>
</comment>
<dbReference type="Gene3D" id="3.90.950.10">
    <property type="match status" value="1"/>
</dbReference>
<dbReference type="InterPro" id="IPR003697">
    <property type="entry name" value="Maf-like"/>
</dbReference>
<name>A0ABR2IXL2_9EUKA</name>